<dbReference type="AlphaFoldDB" id="A0A5S5DRQ2"/>
<dbReference type="Proteomes" id="UP000325105">
    <property type="component" value="Unassembled WGS sequence"/>
</dbReference>
<gene>
    <name evidence="1" type="ORF">BC792_101229</name>
</gene>
<organism evidence="1 2">
    <name type="scientific">Sphingobacterium allocomposti</name>
    <dbReference type="NCBI Taxonomy" id="415956"/>
    <lineage>
        <taxon>Bacteria</taxon>
        <taxon>Pseudomonadati</taxon>
        <taxon>Bacteroidota</taxon>
        <taxon>Sphingobacteriia</taxon>
        <taxon>Sphingobacteriales</taxon>
        <taxon>Sphingobacteriaceae</taxon>
        <taxon>Sphingobacterium</taxon>
    </lineage>
</organism>
<reference evidence="1 2" key="1">
    <citation type="submission" date="2019-07" db="EMBL/GenBank/DDBJ databases">
        <title>Genomic Encyclopedia of Archaeal and Bacterial Type Strains, Phase II (KMG-II): from individual species to whole genera.</title>
        <authorList>
            <person name="Goeker M."/>
        </authorList>
    </citation>
    <scope>NUCLEOTIDE SEQUENCE [LARGE SCALE GENOMIC DNA]</scope>
    <source>
        <strain evidence="1 2">DSM 18850</strain>
    </source>
</reference>
<protein>
    <submittedName>
        <fullName evidence="1">Uncharacterized protein</fullName>
    </submittedName>
</protein>
<accession>A0A5S5DRQ2</accession>
<sequence>MDEIILHIRLRRAQPDMEVASGYGGIGVVQSLSTDRRGNGLRRLSLTWRWHPAMEVSVSSRACRRIDAGTGFDGLSLTWRCHPAMEVASCYGGIGVIQSLSKDRHRTGFDGFSLTWRCHPAMELSVSSRACRRMDAGTGFDGLSLTWRWHPAMEASVSSRACRRIDAGTGFDRLRLT</sequence>
<evidence type="ECO:0000313" key="1">
    <source>
        <dbReference type="EMBL" id="TYP98571.1"/>
    </source>
</evidence>
<proteinExistence type="predicted"/>
<dbReference type="RefSeq" id="WP_148907132.1">
    <property type="nucleotide sequence ID" value="NZ_VNHX01000001.1"/>
</dbReference>
<dbReference type="EMBL" id="VNHX01000001">
    <property type="protein sequence ID" value="TYP98571.1"/>
    <property type="molecule type" value="Genomic_DNA"/>
</dbReference>
<comment type="caution">
    <text evidence="1">The sequence shown here is derived from an EMBL/GenBank/DDBJ whole genome shotgun (WGS) entry which is preliminary data.</text>
</comment>
<name>A0A5S5DRQ2_9SPHI</name>
<evidence type="ECO:0000313" key="2">
    <source>
        <dbReference type="Proteomes" id="UP000325105"/>
    </source>
</evidence>
<keyword evidence="2" id="KW-1185">Reference proteome</keyword>